<dbReference type="PROSITE" id="PS00409">
    <property type="entry name" value="PROKAR_NTER_METHYL"/>
    <property type="match status" value="1"/>
</dbReference>
<sequence>MVVDMSREKMIKNKPDARRFFDFDIVSKMRKGAGFTLIELMIVLTIISILMVIAIPAYLNYRVRSQISEGFMLVEPVRVGMTEFYTTYGRWPANNQEAGVSDLPALFVSGIEGDYVQSVDIYQDVTDPDDLQSYILIFYSTAEMPELRSAFNLITFKPTAVADGGSIEWDCRPSVSVGKFWNQYEVKQKYRPSRCRD</sequence>
<keyword evidence="3" id="KW-0281">Fimbrium</keyword>
<keyword evidence="4" id="KW-1133">Transmembrane helix</keyword>
<evidence type="ECO:0000256" key="2">
    <source>
        <dbReference type="ARBA" id="ARBA00022481"/>
    </source>
</evidence>
<proteinExistence type="inferred from homology"/>
<evidence type="ECO:0000256" key="1">
    <source>
        <dbReference type="ARBA" id="ARBA00005233"/>
    </source>
</evidence>
<dbReference type="Pfam" id="PF00114">
    <property type="entry name" value="Pilin"/>
    <property type="match status" value="1"/>
</dbReference>
<dbReference type="AlphaFoldDB" id="A0A1T2L0L9"/>
<dbReference type="Gene3D" id="3.30.700.10">
    <property type="entry name" value="Glycoprotein, Type 4 Pilin"/>
    <property type="match status" value="1"/>
</dbReference>
<feature type="transmembrane region" description="Helical" evidence="4">
    <location>
        <begin position="37"/>
        <end position="59"/>
    </location>
</feature>
<accession>A0A1T2L0L9</accession>
<comment type="caution">
    <text evidence="5">The sequence shown here is derived from an EMBL/GenBank/DDBJ whole genome shotgun (WGS) entry which is preliminary data.</text>
</comment>
<dbReference type="GO" id="GO:0043107">
    <property type="term" value="P:type IV pilus-dependent motility"/>
    <property type="evidence" value="ECO:0007669"/>
    <property type="project" value="TreeGrafter"/>
</dbReference>
<dbReference type="PANTHER" id="PTHR30093">
    <property type="entry name" value="GENERAL SECRETION PATHWAY PROTEIN G"/>
    <property type="match status" value="1"/>
</dbReference>
<keyword evidence="4" id="KW-0812">Transmembrane</keyword>
<keyword evidence="6" id="KW-1185">Reference proteome</keyword>
<dbReference type="InterPro" id="IPR045584">
    <property type="entry name" value="Pilin-like"/>
</dbReference>
<dbReference type="InterPro" id="IPR001082">
    <property type="entry name" value="Pilin"/>
</dbReference>
<evidence type="ECO:0000313" key="6">
    <source>
        <dbReference type="Proteomes" id="UP000191110"/>
    </source>
</evidence>
<evidence type="ECO:0000256" key="3">
    <source>
        <dbReference type="RuleBase" id="RU000389"/>
    </source>
</evidence>
<protein>
    <recommendedName>
        <fullName evidence="7">Prepilin-type N-terminal cleavage/methylation domain-containing protein</fullName>
    </recommendedName>
</protein>
<keyword evidence="2" id="KW-0488">Methylation</keyword>
<reference evidence="5 6" key="1">
    <citation type="submission" date="2016-11" db="EMBL/GenBank/DDBJ databases">
        <title>Mixed transmission modes and dynamic genome evolution in an obligate animal-bacterial symbiosis.</title>
        <authorList>
            <person name="Russell S.L."/>
            <person name="Corbett-Detig R.B."/>
            <person name="Cavanaugh C.M."/>
        </authorList>
    </citation>
    <scope>NUCLEOTIDE SEQUENCE [LARGE SCALE GENOMIC DNA]</scope>
    <source>
        <strain evidence="5">Sveles-Q1</strain>
    </source>
</reference>
<evidence type="ECO:0000256" key="4">
    <source>
        <dbReference type="SAM" id="Phobius"/>
    </source>
</evidence>
<organism evidence="5 6">
    <name type="scientific">Solemya pervernicosa gill symbiont</name>
    <dbReference type="NCBI Taxonomy" id="642797"/>
    <lineage>
        <taxon>Bacteria</taxon>
        <taxon>Pseudomonadati</taxon>
        <taxon>Pseudomonadota</taxon>
        <taxon>Gammaproteobacteria</taxon>
        <taxon>sulfur-oxidizing symbionts</taxon>
    </lineage>
</organism>
<dbReference type="SUPFAM" id="SSF54523">
    <property type="entry name" value="Pili subunits"/>
    <property type="match status" value="1"/>
</dbReference>
<dbReference type="PANTHER" id="PTHR30093:SF34">
    <property type="entry name" value="PREPILIN PEPTIDASE-DEPENDENT PROTEIN D"/>
    <property type="match status" value="1"/>
</dbReference>
<dbReference type="GO" id="GO:0007155">
    <property type="term" value="P:cell adhesion"/>
    <property type="evidence" value="ECO:0007669"/>
    <property type="project" value="InterPro"/>
</dbReference>
<dbReference type="Proteomes" id="UP000191110">
    <property type="component" value="Unassembled WGS sequence"/>
</dbReference>
<dbReference type="GO" id="GO:0044096">
    <property type="term" value="C:type IV pilus"/>
    <property type="evidence" value="ECO:0007669"/>
    <property type="project" value="TreeGrafter"/>
</dbReference>
<dbReference type="InterPro" id="IPR012902">
    <property type="entry name" value="N_methyl_site"/>
</dbReference>
<dbReference type="OrthoDB" id="5918848at2"/>
<dbReference type="Pfam" id="PF07963">
    <property type="entry name" value="N_methyl"/>
    <property type="match status" value="1"/>
</dbReference>
<evidence type="ECO:0008006" key="7">
    <source>
        <dbReference type="Google" id="ProtNLM"/>
    </source>
</evidence>
<gene>
    <name evidence="5" type="ORF">BOW53_14720</name>
</gene>
<evidence type="ECO:0000313" key="5">
    <source>
        <dbReference type="EMBL" id="OOZ38645.1"/>
    </source>
</evidence>
<dbReference type="NCBIfam" id="TIGR02532">
    <property type="entry name" value="IV_pilin_GFxxxE"/>
    <property type="match status" value="1"/>
</dbReference>
<comment type="similarity">
    <text evidence="1 3">Belongs to the N-Me-Phe pilin family.</text>
</comment>
<name>A0A1T2L0L9_9GAMM</name>
<dbReference type="EMBL" id="MPRL01000077">
    <property type="protein sequence ID" value="OOZ38645.1"/>
    <property type="molecule type" value="Genomic_DNA"/>
</dbReference>
<keyword evidence="4" id="KW-0472">Membrane</keyword>